<protein>
    <submittedName>
        <fullName evidence="2">Uncharacterized protein</fullName>
    </submittedName>
</protein>
<evidence type="ECO:0000313" key="3">
    <source>
        <dbReference type="Proteomes" id="UP001221757"/>
    </source>
</evidence>
<sequence>MAGGKAACAGEQKSPTPIERKCGLKRWIYAHRKTPQRALSRSERSARVCSRIDPEQDESAPGRPEGAHIVGRNLEELQGSWYEVLVETVCDPSASTTREGRNGFPGILEGRGIRHESRKKINDGATQRVNKRVTRASRNSQQKITAFSLVRRTMSPDAELANMGKTWQILRADEGDLALCNEQDNTVPRHLNEFSEPDNNKSAGRGTRAPDLWSIKPNQASLNMIMRRFASLESRSQWVVSPMSPENTIVRMQFEDRIVERVSNAFGHVWGNREMRRTARLRNEERSIGYSRADRGDERDIIYGNRDCARANFGQLTISVKPKIDKAVTPEKSKGQTAWLTQSRAPSTSPKWTDFGWIGSKQWWARKVQVPDTGSVSVKDLLKGRQLYKAVSYPQRSERWQRRQLLQSRRMRGRQGEVPSEKAFQIGKREAADSREYFTRHTLGMELKSVDVPNEVRGHLSDLRRHYVKACLGGYSMLVKTPNRRSEHLPTVLAAGGISGGPPSGPPLWFTRAPLLN</sequence>
<feature type="region of interest" description="Disordered" evidence="1">
    <location>
        <begin position="189"/>
        <end position="211"/>
    </location>
</feature>
<feature type="region of interest" description="Disordered" evidence="1">
    <location>
        <begin position="33"/>
        <end position="65"/>
    </location>
</feature>
<feature type="compositionally biased region" description="Basic and acidic residues" evidence="1">
    <location>
        <begin position="40"/>
        <end position="54"/>
    </location>
</feature>
<dbReference type="EMBL" id="JARKIE010000031">
    <property type="protein sequence ID" value="KAJ7697236.1"/>
    <property type="molecule type" value="Genomic_DNA"/>
</dbReference>
<proteinExistence type="predicted"/>
<keyword evidence="3" id="KW-1185">Reference proteome</keyword>
<reference evidence="2" key="1">
    <citation type="submission" date="2023-03" db="EMBL/GenBank/DDBJ databases">
        <title>Massive genome expansion in bonnet fungi (Mycena s.s.) driven by repeated elements and novel gene families across ecological guilds.</title>
        <authorList>
            <consortium name="Lawrence Berkeley National Laboratory"/>
            <person name="Harder C.B."/>
            <person name="Miyauchi S."/>
            <person name="Viragh M."/>
            <person name="Kuo A."/>
            <person name="Thoen E."/>
            <person name="Andreopoulos B."/>
            <person name="Lu D."/>
            <person name="Skrede I."/>
            <person name="Drula E."/>
            <person name="Henrissat B."/>
            <person name="Morin E."/>
            <person name="Kohler A."/>
            <person name="Barry K."/>
            <person name="LaButti K."/>
            <person name="Morin E."/>
            <person name="Salamov A."/>
            <person name="Lipzen A."/>
            <person name="Mereny Z."/>
            <person name="Hegedus B."/>
            <person name="Baldrian P."/>
            <person name="Stursova M."/>
            <person name="Weitz H."/>
            <person name="Taylor A."/>
            <person name="Grigoriev I.V."/>
            <person name="Nagy L.G."/>
            <person name="Martin F."/>
            <person name="Kauserud H."/>
        </authorList>
    </citation>
    <scope>NUCLEOTIDE SEQUENCE</scope>
    <source>
        <strain evidence="2">CBHHK067</strain>
    </source>
</reference>
<evidence type="ECO:0000256" key="1">
    <source>
        <dbReference type="SAM" id="MobiDB-lite"/>
    </source>
</evidence>
<name>A0AAD7DQD0_MYCRO</name>
<comment type="caution">
    <text evidence="2">The sequence shown here is derived from an EMBL/GenBank/DDBJ whole genome shotgun (WGS) entry which is preliminary data.</text>
</comment>
<gene>
    <name evidence="2" type="ORF">B0H17DRAFT_1265798</name>
</gene>
<evidence type="ECO:0000313" key="2">
    <source>
        <dbReference type="EMBL" id="KAJ7697236.1"/>
    </source>
</evidence>
<accession>A0AAD7DQD0</accession>
<dbReference type="Proteomes" id="UP001221757">
    <property type="component" value="Unassembled WGS sequence"/>
</dbReference>
<dbReference type="AlphaFoldDB" id="A0AAD7DQD0"/>
<organism evidence="2 3">
    <name type="scientific">Mycena rosella</name>
    <name type="common">Pink bonnet</name>
    <name type="synonym">Agaricus rosellus</name>
    <dbReference type="NCBI Taxonomy" id="1033263"/>
    <lineage>
        <taxon>Eukaryota</taxon>
        <taxon>Fungi</taxon>
        <taxon>Dikarya</taxon>
        <taxon>Basidiomycota</taxon>
        <taxon>Agaricomycotina</taxon>
        <taxon>Agaricomycetes</taxon>
        <taxon>Agaricomycetidae</taxon>
        <taxon>Agaricales</taxon>
        <taxon>Marasmiineae</taxon>
        <taxon>Mycenaceae</taxon>
        <taxon>Mycena</taxon>
    </lineage>
</organism>